<dbReference type="EMBL" id="JANPWZ010002873">
    <property type="protein sequence ID" value="KAJ3555542.1"/>
    <property type="molecule type" value="Genomic_DNA"/>
</dbReference>
<evidence type="ECO:0000259" key="2">
    <source>
        <dbReference type="Pfam" id="PF14831"/>
    </source>
</evidence>
<name>A0A9W8N504_9PEZI</name>
<dbReference type="Pfam" id="PF14831">
    <property type="entry name" value="DUF4484"/>
    <property type="match status" value="1"/>
</dbReference>
<dbReference type="InterPro" id="IPR028115">
    <property type="entry name" value="DUF4484"/>
</dbReference>
<dbReference type="InterPro" id="IPR053056">
    <property type="entry name" value="Lipid_Metab_Assoc_Protein"/>
</dbReference>
<reference evidence="3" key="1">
    <citation type="submission" date="2022-07" db="EMBL/GenBank/DDBJ databases">
        <title>Genome Sequence of Xylaria arbuscula.</title>
        <authorList>
            <person name="Buettner E."/>
        </authorList>
    </citation>
    <scope>NUCLEOTIDE SEQUENCE</scope>
    <source>
        <strain evidence="3">VT107</strain>
    </source>
</reference>
<gene>
    <name evidence="3" type="ORF">NPX13_g10335</name>
</gene>
<dbReference type="VEuPathDB" id="FungiDB:F4678DRAFT_167194"/>
<dbReference type="Proteomes" id="UP001148614">
    <property type="component" value="Unassembled WGS sequence"/>
</dbReference>
<comment type="caution">
    <text evidence="3">The sequence shown here is derived from an EMBL/GenBank/DDBJ whole genome shotgun (WGS) entry which is preliminary data.</text>
</comment>
<proteinExistence type="predicted"/>
<dbReference type="AlphaFoldDB" id="A0A9W8N504"/>
<feature type="region of interest" description="Disordered" evidence="1">
    <location>
        <begin position="50"/>
        <end position="93"/>
    </location>
</feature>
<protein>
    <recommendedName>
        <fullName evidence="2">DUF4484 domain-containing protein</fullName>
    </recommendedName>
</protein>
<evidence type="ECO:0000313" key="4">
    <source>
        <dbReference type="Proteomes" id="UP001148614"/>
    </source>
</evidence>
<organism evidence="3 4">
    <name type="scientific">Xylaria arbuscula</name>
    <dbReference type="NCBI Taxonomy" id="114810"/>
    <lineage>
        <taxon>Eukaryota</taxon>
        <taxon>Fungi</taxon>
        <taxon>Dikarya</taxon>
        <taxon>Ascomycota</taxon>
        <taxon>Pezizomycotina</taxon>
        <taxon>Sordariomycetes</taxon>
        <taxon>Xylariomycetidae</taxon>
        <taxon>Xylariales</taxon>
        <taxon>Xylariaceae</taxon>
        <taxon>Xylaria</taxon>
    </lineage>
</organism>
<accession>A0A9W8N504</accession>
<keyword evidence="4" id="KW-1185">Reference proteome</keyword>
<feature type="compositionally biased region" description="Low complexity" evidence="1">
    <location>
        <begin position="65"/>
        <end position="74"/>
    </location>
</feature>
<sequence length="501" mass="54212">MLAVGVLVPLSYGRLGRAWKHAESLKAIASKLAADSKDVTLLEEYWQKNQARDSTDNDAAPGDDPASPTATSKSSKAHRGATRNRSGSEGTALMLPGHRLSPFHPAWSLIKLLDTFGPLVFPIHRAALLRKRILISGHAPVEQACNFVYDISVLSNIPSATSDLLPPSSAPLRLRPLFSIGVHDIPFLTEDAKSARNTDDASSDTPSELGTGWIACTTDSILSKKDTLWDMLITMPPPHASNAQNHIWPTVELPHGVIVKATQRDMRRFRSLKAGIARLEGNVVVSAPNTPLTAAAYREDDALLDDAEQVVEPTSWTALAYSGFMWWASAGEKLRSDEAEEAAQDASLFSSDLASSTMSMNMPRPADISASISSLTPRRSSTVASVPLDIDEARAELAIIGYFHRLTTQMLGTLADVIDNASDDDIGDESPIEEDDALVDADEEDVPGRGVHIDSDVIKRMGLDIWSGADAEFVSQLLQTYFNRQAYVEGKGVEVCGIRVC</sequence>
<feature type="domain" description="DUF4484" evidence="2">
    <location>
        <begin position="311"/>
        <end position="501"/>
    </location>
</feature>
<dbReference type="PANTHER" id="PTHR28153:SF1">
    <property type="entry name" value="DUF4484 DOMAIN-CONTAINING PROTEIN"/>
    <property type="match status" value="1"/>
</dbReference>
<dbReference type="PANTHER" id="PTHR28153">
    <property type="entry name" value="PROTEIN, PUTATIVE-RELATED"/>
    <property type="match status" value="1"/>
</dbReference>
<dbReference type="Pfam" id="PF09804">
    <property type="entry name" value="DENND11"/>
    <property type="match status" value="1"/>
</dbReference>
<dbReference type="InterPro" id="IPR018626">
    <property type="entry name" value="LCHN/Anr2"/>
</dbReference>
<evidence type="ECO:0000256" key="1">
    <source>
        <dbReference type="SAM" id="MobiDB-lite"/>
    </source>
</evidence>
<dbReference type="GO" id="GO:0005811">
    <property type="term" value="C:lipid droplet"/>
    <property type="evidence" value="ECO:0007669"/>
    <property type="project" value="TreeGrafter"/>
</dbReference>
<evidence type="ECO:0000313" key="3">
    <source>
        <dbReference type="EMBL" id="KAJ3555542.1"/>
    </source>
</evidence>